<dbReference type="AlphaFoldDB" id="X0W6H1"/>
<dbReference type="Gene3D" id="1.10.260.40">
    <property type="entry name" value="lambda repressor-like DNA-binding domains"/>
    <property type="match status" value="1"/>
</dbReference>
<feature type="domain" description="HTH cro/C1-type" evidence="2">
    <location>
        <begin position="16"/>
        <end position="70"/>
    </location>
</feature>
<dbReference type="SMART" id="SM00530">
    <property type="entry name" value="HTH_XRE"/>
    <property type="match status" value="1"/>
</dbReference>
<dbReference type="InterPro" id="IPR010982">
    <property type="entry name" value="Lambda_DNA-bd_dom_sf"/>
</dbReference>
<keyword evidence="1" id="KW-0238">DNA-binding</keyword>
<reference evidence="3" key="1">
    <citation type="journal article" date="2014" name="Front. Microbiol.">
        <title>High frequency of phylogenetically diverse reductive dehalogenase-homologous genes in deep subseafloor sedimentary metagenomes.</title>
        <authorList>
            <person name="Kawai M."/>
            <person name="Futagami T."/>
            <person name="Toyoda A."/>
            <person name="Takaki Y."/>
            <person name="Nishi S."/>
            <person name="Hori S."/>
            <person name="Arai W."/>
            <person name="Tsubouchi T."/>
            <person name="Morono Y."/>
            <person name="Uchiyama I."/>
            <person name="Ito T."/>
            <person name="Fujiyama A."/>
            <person name="Inagaki F."/>
            <person name="Takami H."/>
        </authorList>
    </citation>
    <scope>NUCLEOTIDE SEQUENCE</scope>
    <source>
        <strain evidence="3">Expedition CK06-06</strain>
    </source>
</reference>
<evidence type="ECO:0000313" key="3">
    <source>
        <dbReference type="EMBL" id="GAG20218.1"/>
    </source>
</evidence>
<proteinExistence type="predicted"/>
<gene>
    <name evidence="3" type="ORF">S01H1_56654</name>
</gene>
<dbReference type="PANTHER" id="PTHR36924:SF1">
    <property type="entry name" value="ANTITOXIN HIGA-1"/>
    <property type="match status" value="1"/>
</dbReference>
<dbReference type="NCBIfam" id="TIGR02607">
    <property type="entry name" value="antidote_HigA"/>
    <property type="match status" value="1"/>
</dbReference>
<dbReference type="SUPFAM" id="SSF47413">
    <property type="entry name" value="lambda repressor-like DNA-binding domains"/>
    <property type="match status" value="1"/>
</dbReference>
<sequence length="98" mass="11465">MNKREIPPIHPGEILLEEFLKPMGISQYRLAKDTNVDPRRINEIVHGQRSITADTALRLSRFFGTSERFWLNLQARYDLELQKMELGDRLEEEVKALA</sequence>
<accession>X0W6H1</accession>
<dbReference type="PROSITE" id="PS50943">
    <property type="entry name" value="HTH_CROC1"/>
    <property type="match status" value="1"/>
</dbReference>
<evidence type="ECO:0000256" key="1">
    <source>
        <dbReference type="ARBA" id="ARBA00023125"/>
    </source>
</evidence>
<dbReference type="Pfam" id="PF01381">
    <property type="entry name" value="HTH_3"/>
    <property type="match status" value="1"/>
</dbReference>
<dbReference type="InterPro" id="IPR013430">
    <property type="entry name" value="Toxin_antidote_HigA"/>
</dbReference>
<dbReference type="CDD" id="cd00093">
    <property type="entry name" value="HTH_XRE"/>
    <property type="match status" value="1"/>
</dbReference>
<dbReference type="EMBL" id="BARS01036900">
    <property type="protein sequence ID" value="GAG20218.1"/>
    <property type="molecule type" value="Genomic_DNA"/>
</dbReference>
<evidence type="ECO:0000259" key="2">
    <source>
        <dbReference type="PROSITE" id="PS50943"/>
    </source>
</evidence>
<dbReference type="InterPro" id="IPR001387">
    <property type="entry name" value="Cro/C1-type_HTH"/>
</dbReference>
<protein>
    <recommendedName>
        <fullName evidence="2">HTH cro/C1-type domain-containing protein</fullName>
    </recommendedName>
</protein>
<comment type="caution">
    <text evidence="3">The sequence shown here is derived from an EMBL/GenBank/DDBJ whole genome shotgun (WGS) entry which is preliminary data.</text>
</comment>
<dbReference type="GO" id="GO:0003677">
    <property type="term" value="F:DNA binding"/>
    <property type="evidence" value="ECO:0007669"/>
    <property type="project" value="UniProtKB-KW"/>
</dbReference>
<name>X0W6H1_9ZZZZ</name>
<dbReference type="PANTHER" id="PTHR36924">
    <property type="entry name" value="ANTITOXIN HIGA-1"/>
    <property type="match status" value="1"/>
</dbReference>
<organism evidence="3">
    <name type="scientific">marine sediment metagenome</name>
    <dbReference type="NCBI Taxonomy" id="412755"/>
    <lineage>
        <taxon>unclassified sequences</taxon>
        <taxon>metagenomes</taxon>
        <taxon>ecological metagenomes</taxon>
    </lineage>
</organism>